<evidence type="ECO:0000256" key="4">
    <source>
        <dbReference type="ARBA" id="ARBA00022679"/>
    </source>
</evidence>
<evidence type="ECO:0000256" key="3">
    <source>
        <dbReference type="ARBA" id="ARBA00022475"/>
    </source>
</evidence>
<sequence length="752" mass="86190">MADTPAHTGDGQTAPRPGAPVSLSVVVPVHLVQGYLRQCLDSILVPDVPNLEVVAVDDASPDHCGQILDEYAARDPRVRVRHLERNVGLGEARNIGLDMATGDYVWFVDSDDYLTPDAVPAVLERLAETRPDVLLFDHAREYWHGKVKRGTGNDLFRDPPAPEVFTCAERPSVLKMMMTAWNRAIRRQYLVDLGLRFGAGYYEDVNVTYPVLLAAERISLLDQVCYIYRQRRRGAVTRTASAKHFDVFDQYDRVFAFIDAMGADGERFRAPMFDRAMWHMQLILERGDRVHEEDAPRYFERMAQTYARYRPAGHELPDGEQAAKKYQLIEKNDYRGYQRLLARKPPSRKPAKAATSMFRKRKRAAVNVAKRTGLRQYYKAQLRMPIDENLAVFAAYWHRGYSCNPAAIYEKLRELAPDIHGVWVVKRENVKSVPKGVDYVVRGSKDFWRVMARGKYFVNNVNWVDDIVKRPGQVHVMTHHGTPLKSMGLDQMKYPASAKGMDFKLMISRADRWDFVVSSNPLSTEAWERGFPCKYEMLEVGYPRNDRLARATDAEKAELRKKLGIPEGKKAVLYTPTHREYQRSFRPTFDIRRFARELGDEYVLLMRAHYFYKPGAGQWDPERVIDVSGHRSVEELCIASDALLTDYSSIMFDYAVLPDRPIVLFVPDWETYQLTRGTNFDVTAFPPGAVAHDEEELIKTFRSGAPWQDEAVTRARAAFRARFCPWDDGHAAERAVRRIFLGEQVPNPPEAP</sequence>
<dbReference type="Proteomes" id="UP001500683">
    <property type="component" value="Unassembled WGS sequence"/>
</dbReference>
<keyword evidence="3" id="KW-1003">Cell membrane</keyword>
<comment type="caution">
    <text evidence="8">The sequence shown here is derived from an EMBL/GenBank/DDBJ whole genome shotgun (WGS) entry which is preliminary data.</text>
</comment>
<organism evidence="8 9">
    <name type="scientific">Actinomadura miaoliensis</name>
    <dbReference type="NCBI Taxonomy" id="430685"/>
    <lineage>
        <taxon>Bacteria</taxon>
        <taxon>Bacillati</taxon>
        <taxon>Actinomycetota</taxon>
        <taxon>Actinomycetes</taxon>
        <taxon>Streptosporangiales</taxon>
        <taxon>Thermomonosporaceae</taxon>
        <taxon>Actinomadura</taxon>
    </lineage>
</organism>
<keyword evidence="6" id="KW-0472">Membrane</keyword>
<dbReference type="InterPro" id="IPR043148">
    <property type="entry name" value="TagF_C"/>
</dbReference>
<keyword evidence="5" id="KW-0777">Teichoic acid biosynthesis</keyword>
<dbReference type="Gene3D" id="3.40.50.11820">
    <property type="match status" value="1"/>
</dbReference>
<evidence type="ECO:0000256" key="1">
    <source>
        <dbReference type="ARBA" id="ARBA00004202"/>
    </source>
</evidence>
<evidence type="ECO:0000313" key="8">
    <source>
        <dbReference type="EMBL" id="GAA4090905.1"/>
    </source>
</evidence>
<evidence type="ECO:0000259" key="7">
    <source>
        <dbReference type="Pfam" id="PF00535"/>
    </source>
</evidence>
<dbReference type="PANTHER" id="PTHR37316:SF3">
    <property type="entry name" value="TEICHOIC ACID GLYCEROL-PHOSPHATE TRANSFERASE"/>
    <property type="match status" value="1"/>
</dbReference>
<evidence type="ECO:0000256" key="5">
    <source>
        <dbReference type="ARBA" id="ARBA00022944"/>
    </source>
</evidence>
<evidence type="ECO:0000313" key="9">
    <source>
        <dbReference type="Proteomes" id="UP001500683"/>
    </source>
</evidence>
<proteinExistence type="inferred from homology"/>
<dbReference type="RefSeq" id="WP_344954272.1">
    <property type="nucleotide sequence ID" value="NZ_BAAAZG010000047.1"/>
</dbReference>
<dbReference type="PANTHER" id="PTHR37316">
    <property type="entry name" value="TEICHOIC ACID GLYCEROL-PHOSPHATE PRIMASE"/>
    <property type="match status" value="1"/>
</dbReference>
<accession>A0ABP7WKG4</accession>
<keyword evidence="4" id="KW-0808">Transferase</keyword>
<dbReference type="InterPro" id="IPR029044">
    <property type="entry name" value="Nucleotide-diphossugar_trans"/>
</dbReference>
<protein>
    <submittedName>
        <fullName evidence="8">Bifunctional glycosyltransferase/CDP-glycerol:glycerophosphate glycerophosphotransferase</fullName>
    </submittedName>
</protein>
<dbReference type="Pfam" id="PF04464">
    <property type="entry name" value="Glyphos_transf"/>
    <property type="match status" value="1"/>
</dbReference>
<dbReference type="EMBL" id="BAAAZG010000047">
    <property type="protein sequence ID" value="GAA4090905.1"/>
    <property type="molecule type" value="Genomic_DNA"/>
</dbReference>
<dbReference type="CDD" id="cd00761">
    <property type="entry name" value="Glyco_tranf_GTA_type"/>
    <property type="match status" value="1"/>
</dbReference>
<keyword evidence="9" id="KW-1185">Reference proteome</keyword>
<dbReference type="InterPro" id="IPR001173">
    <property type="entry name" value="Glyco_trans_2-like"/>
</dbReference>
<comment type="subcellular location">
    <subcellularLocation>
        <location evidence="1">Cell membrane</location>
        <topology evidence="1">Peripheral membrane protein</topology>
    </subcellularLocation>
</comment>
<dbReference type="InterPro" id="IPR051612">
    <property type="entry name" value="Teichoic_Acid_Biosynth"/>
</dbReference>
<dbReference type="Pfam" id="PF00535">
    <property type="entry name" value="Glycos_transf_2"/>
    <property type="match status" value="1"/>
</dbReference>
<reference evidence="9" key="1">
    <citation type="journal article" date="2019" name="Int. J. Syst. Evol. Microbiol.">
        <title>The Global Catalogue of Microorganisms (GCM) 10K type strain sequencing project: providing services to taxonomists for standard genome sequencing and annotation.</title>
        <authorList>
            <consortium name="The Broad Institute Genomics Platform"/>
            <consortium name="The Broad Institute Genome Sequencing Center for Infectious Disease"/>
            <person name="Wu L."/>
            <person name="Ma J."/>
        </authorList>
    </citation>
    <scope>NUCLEOTIDE SEQUENCE [LARGE SCALE GENOMIC DNA]</scope>
    <source>
        <strain evidence="9">JCM 16702</strain>
    </source>
</reference>
<dbReference type="SUPFAM" id="SSF53448">
    <property type="entry name" value="Nucleotide-diphospho-sugar transferases"/>
    <property type="match status" value="1"/>
</dbReference>
<dbReference type="InterPro" id="IPR043149">
    <property type="entry name" value="TagF_N"/>
</dbReference>
<dbReference type="InterPro" id="IPR007554">
    <property type="entry name" value="Glycerophosphate_synth"/>
</dbReference>
<dbReference type="SUPFAM" id="SSF53756">
    <property type="entry name" value="UDP-Glycosyltransferase/glycogen phosphorylase"/>
    <property type="match status" value="1"/>
</dbReference>
<dbReference type="Gene3D" id="3.40.50.12580">
    <property type="match status" value="1"/>
</dbReference>
<evidence type="ECO:0000256" key="6">
    <source>
        <dbReference type="ARBA" id="ARBA00023136"/>
    </source>
</evidence>
<dbReference type="Gene3D" id="3.90.550.10">
    <property type="entry name" value="Spore Coat Polysaccharide Biosynthesis Protein SpsA, Chain A"/>
    <property type="match status" value="1"/>
</dbReference>
<comment type="similarity">
    <text evidence="2">Belongs to the CDP-glycerol glycerophosphotransferase family.</text>
</comment>
<evidence type="ECO:0000256" key="2">
    <source>
        <dbReference type="ARBA" id="ARBA00010488"/>
    </source>
</evidence>
<gene>
    <name evidence="8" type="ORF">GCM10022214_59720</name>
</gene>
<name>A0ABP7WKG4_9ACTN</name>
<feature type="domain" description="Glycosyltransferase 2-like" evidence="7">
    <location>
        <begin position="24"/>
        <end position="187"/>
    </location>
</feature>